<protein>
    <submittedName>
        <fullName evidence="2">Uncharacterized protein</fullName>
    </submittedName>
</protein>
<reference evidence="2 3" key="1">
    <citation type="submission" date="2014-02" db="EMBL/GenBank/DDBJ databases">
        <title>Transposable element dynamics among asymbiotic and ectomycorrhizal Amanita fungi.</title>
        <authorList>
            <consortium name="DOE Joint Genome Institute"/>
            <person name="Hess J."/>
            <person name="Skrede I."/>
            <person name="Wolfe B."/>
            <person name="LaButti K."/>
            <person name="Ohm R.A."/>
            <person name="Grigoriev I.V."/>
            <person name="Pringle A."/>
        </authorList>
    </citation>
    <scope>NUCLEOTIDE SEQUENCE [LARGE SCALE GENOMIC DNA]</scope>
    <source>
        <strain evidence="2 3">SKay4041</strain>
    </source>
</reference>
<feature type="region of interest" description="Disordered" evidence="1">
    <location>
        <begin position="334"/>
        <end position="362"/>
    </location>
</feature>
<sequence>MSQIQSHIASSAANSAGKNKSTTSSCSSSKKSSSASMASNKFAPLAILKDTVRVANPIGQFPTPYPKNRTILPVIILVPQITTPLELSGAHCDTITAIHHYDSGISKGVEEGIELKRITSESLENQGEPADIPNSWKFPGQLPGTQPVFVPESWKCTGGKFINNQSDNSDQIVPILQVTGPNSPTYAATAAQGVPTSSKQVFRNPHKDCMAEEAKKWEIIEADWDAWNDASSNFLKKEVKGRNATFMAVYKIAKQPRLDWGDGPDNDHKISYINSWLEDQKKFNQPLPEVIYFEGVDEKRNEYRCIHKTYRDYFIWQKKQDEKVAMEVQNDDSLPSIAAPKSKGKQKALPPSPSSSSSLYVSSGKLEKTSNELFDEMAIECSKTEKSNWKGKLANAGPSNQCQQGPHHKGKTLGTTKMSLGKFLGKQQYACQEQFHKHCSPHYQVKGRPASPKLSLDTNPREYKHLNRGDTTRYSSWRVNQDIVRTTPHNIFIPVQTKGGEKLIHTSDSPVWKHHGLCYLAAIKEEYLGLCAWPKWPTVKYLTQINHKYCKDIKFRVTLDQGFVHILLDLSLKPSDPVGWSVIKSLAKTHCASALVGGEGSGNMINCIPLLDGSNYHQWSSLTEAYLQVRNLQDVITTDGPEPKAEGYDTCWKYNSSATVRSFVTCDVTLSIFSS</sequence>
<dbReference type="EMBL" id="KZ302017">
    <property type="protein sequence ID" value="PFH49864.1"/>
    <property type="molecule type" value="Genomic_DNA"/>
</dbReference>
<evidence type="ECO:0000256" key="1">
    <source>
        <dbReference type="SAM" id="MobiDB-lite"/>
    </source>
</evidence>
<proteinExistence type="predicted"/>
<name>A0A2A9NKK1_9AGAR</name>
<dbReference type="AlphaFoldDB" id="A0A2A9NKK1"/>
<evidence type="ECO:0000313" key="3">
    <source>
        <dbReference type="Proteomes" id="UP000242287"/>
    </source>
</evidence>
<feature type="region of interest" description="Disordered" evidence="1">
    <location>
        <begin position="1"/>
        <end position="34"/>
    </location>
</feature>
<accession>A0A2A9NKK1</accession>
<evidence type="ECO:0000313" key="2">
    <source>
        <dbReference type="EMBL" id="PFH49864.1"/>
    </source>
</evidence>
<keyword evidence="3" id="KW-1185">Reference proteome</keyword>
<dbReference type="Proteomes" id="UP000242287">
    <property type="component" value="Unassembled WGS sequence"/>
</dbReference>
<organism evidence="2 3">
    <name type="scientific">Amanita thiersii Skay4041</name>
    <dbReference type="NCBI Taxonomy" id="703135"/>
    <lineage>
        <taxon>Eukaryota</taxon>
        <taxon>Fungi</taxon>
        <taxon>Dikarya</taxon>
        <taxon>Basidiomycota</taxon>
        <taxon>Agaricomycotina</taxon>
        <taxon>Agaricomycetes</taxon>
        <taxon>Agaricomycetidae</taxon>
        <taxon>Agaricales</taxon>
        <taxon>Pluteineae</taxon>
        <taxon>Amanitaceae</taxon>
        <taxon>Amanita</taxon>
    </lineage>
</organism>
<gene>
    <name evidence="2" type="ORF">AMATHDRAFT_4484</name>
</gene>